<dbReference type="RefSeq" id="WP_120781358.1">
    <property type="nucleotide sequence ID" value="NZ_JBHLUP010000001.1"/>
</dbReference>
<sequence>MVGDAGSGTATRELLLVLAVAVAGLLLAGVAAFTPWHATAAGVAPAGVVDLRVPGGPGSAPGVLPAG</sequence>
<dbReference type="AlphaFoldDB" id="A0A3B0A2T8"/>
<gene>
    <name evidence="1" type="ORF">D7193_18290</name>
</gene>
<accession>A0A3B0A2T8</accession>
<reference evidence="1 2" key="1">
    <citation type="journal article" date="2015" name="Int. J. Syst. Evol. Microbiol.">
        <title>Micromonospora costi sp. nov., isolated from a leaf of Costus speciosus.</title>
        <authorList>
            <person name="Thawai C."/>
        </authorList>
    </citation>
    <scope>NUCLEOTIDE SEQUENCE [LARGE SCALE GENOMIC DNA]</scope>
    <source>
        <strain evidence="1 2">CS1-12</strain>
    </source>
</reference>
<protein>
    <submittedName>
        <fullName evidence="1">Uncharacterized protein</fullName>
    </submittedName>
</protein>
<organism evidence="1 2">
    <name type="scientific">Micromonospora costi</name>
    <dbReference type="NCBI Taxonomy" id="1530042"/>
    <lineage>
        <taxon>Bacteria</taxon>
        <taxon>Bacillati</taxon>
        <taxon>Actinomycetota</taxon>
        <taxon>Actinomycetes</taxon>
        <taxon>Micromonosporales</taxon>
        <taxon>Micromonosporaceae</taxon>
        <taxon>Micromonospora</taxon>
    </lineage>
</organism>
<dbReference type="Proteomes" id="UP000279968">
    <property type="component" value="Unassembled WGS sequence"/>
</dbReference>
<keyword evidence="2" id="KW-1185">Reference proteome</keyword>
<evidence type="ECO:0000313" key="2">
    <source>
        <dbReference type="Proteomes" id="UP000279968"/>
    </source>
</evidence>
<proteinExistence type="predicted"/>
<evidence type="ECO:0000313" key="1">
    <source>
        <dbReference type="EMBL" id="RKN54639.1"/>
    </source>
</evidence>
<comment type="caution">
    <text evidence="1">The sequence shown here is derived from an EMBL/GenBank/DDBJ whole genome shotgun (WGS) entry which is preliminary data.</text>
</comment>
<dbReference type="EMBL" id="RBAN01000003">
    <property type="protein sequence ID" value="RKN54639.1"/>
    <property type="molecule type" value="Genomic_DNA"/>
</dbReference>
<name>A0A3B0A2T8_9ACTN</name>